<proteinExistence type="predicted"/>
<gene>
    <name evidence="2" type="ORF">MRATA1EN1_LOCUS2991</name>
</gene>
<dbReference type="EMBL" id="OX459947">
    <property type="protein sequence ID" value="CAI9154029.1"/>
    <property type="molecule type" value="Genomic_DNA"/>
</dbReference>
<feature type="region of interest" description="Disordered" evidence="1">
    <location>
        <begin position="1"/>
        <end position="34"/>
    </location>
</feature>
<organism evidence="2 3">
    <name type="scientific">Rangifer tarandus platyrhynchus</name>
    <name type="common">Svalbard reindeer</name>
    <dbReference type="NCBI Taxonomy" id="3082113"/>
    <lineage>
        <taxon>Eukaryota</taxon>
        <taxon>Metazoa</taxon>
        <taxon>Chordata</taxon>
        <taxon>Craniata</taxon>
        <taxon>Vertebrata</taxon>
        <taxon>Euteleostomi</taxon>
        <taxon>Mammalia</taxon>
        <taxon>Eutheria</taxon>
        <taxon>Laurasiatheria</taxon>
        <taxon>Artiodactyla</taxon>
        <taxon>Ruminantia</taxon>
        <taxon>Pecora</taxon>
        <taxon>Cervidae</taxon>
        <taxon>Odocoileinae</taxon>
        <taxon>Rangifer</taxon>
    </lineage>
</organism>
<protein>
    <submittedName>
        <fullName evidence="2">Uncharacterized protein</fullName>
    </submittedName>
</protein>
<feature type="compositionally biased region" description="Polar residues" evidence="1">
    <location>
        <begin position="8"/>
        <end position="22"/>
    </location>
</feature>
<name>A0ABN8XYG3_RANTA</name>
<accession>A0ABN8XYG3</accession>
<evidence type="ECO:0000313" key="3">
    <source>
        <dbReference type="Proteomes" id="UP001176941"/>
    </source>
</evidence>
<sequence length="102" mass="11323">MREHKPSSKSVESAGNSMTTAGEPNPNPEQARVTKETVTLSLMEEVQGQQPATWQLAPPPELFTALHIPAGHSVRQIKILGVLVFFSPYHSPMRMYCAYVLF</sequence>
<keyword evidence="3" id="KW-1185">Reference proteome</keyword>
<evidence type="ECO:0000256" key="1">
    <source>
        <dbReference type="SAM" id="MobiDB-lite"/>
    </source>
</evidence>
<dbReference type="Proteomes" id="UP001176941">
    <property type="component" value="Chromosome 11"/>
</dbReference>
<reference evidence="2" key="1">
    <citation type="submission" date="2023-04" db="EMBL/GenBank/DDBJ databases">
        <authorList>
            <consortium name="ELIXIR-Norway"/>
        </authorList>
    </citation>
    <scope>NUCLEOTIDE SEQUENCE [LARGE SCALE GENOMIC DNA]</scope>
</reference>
<evidence type="ECO:0000313" key="2">
    <source>
        <dbReference type="EMBL" id="CAI9154029.1"/>
    </source>
</evidence>